<gene>
    <name evidence="2" type="ORF">VP01_823g1</name>
</gene>
<keyword evidence="1" id="KW-0732">Signal</keyword>
<comment type="caution">
    <text evidence="2">The sequence shown here is derived from an EMBL/GenBank/DDBJ whole genome shotgun (WGS) entry which is preliminary data.</text>
</comment>
<sequence length="119" mass="13869">MYLGFRLNLDLLPFLLLAAATFNHHHFDHLPPFKKHCINILRSQTKIFHDEIFIIKFFLHPAYRRIAVSKKHSLSSIGQMILRVAKSWKLSRAEATFLQDSINCYYSPTFPFSVCSPGF</sequence>
<reference evidence="2 3" key="1">
    <citation type="submission" date="2015-08" db="EMBL/GenBank/DDBJ databases">
        <title>Next Generation Sequencing and Analysis of the Genome of Puccinia sorghi L Schw, the Causal Agent of Maize Common Rust.</title>
        <authorList>
            <person name="Rochi L."/>
            <person name="Burguener G."/>
            <person name="Darino M."/>
            <person name="Turjanski A."/>
            <person name="Kreff E."/>
            <person name="Dieguez M.J."/>
            <person name="Sacco F."/>
        </authorList>
    </citation>
    <scope>NUCLEOTIDE SEQUENCE [LARGE SCALE GENOMIC DNA]</scope>
    <source>
        <strain evidence="2 3">RO10H11247</strain>
    </source>
</reference>
<keyword evidence="3" id="KW-1185">Reference proteome</keyword>
<feature type="chain" id="PRO_5005567342" evidence="1">
    <location>
        <begin position="21"/>
        <end position="119"/>
    </location>
</feature>
<name>A0A0L6UA09_9BASI</name>
<dbReference type="VEuPathDB" id="FungiDB:VP01_823g1"/>
<evidence type="ECO:0000256" key="1">
    <source>
        <dbReference type="SAM" id="SignalP"/>
    </source>
</evidence>
<proteinExistence type="predicted"/>
<evidence type="ECO:0000313" key="2">
    <source>
        <dbReference type="EMBL" id="KNZ45331.1"/>
    </source>
</evidence>
<organism evidence="2 3">
    <name type="scientific">Puccinia sorghi</name>
    <dbReference type="NCBI Taxonomy" id="27349"/>
    <lineage>
        <taxon>Eukaryota</taxon>
        <taxon>Fungi</taxon>
        <taxon>Dikarya</taxon>
        <taxon>Basidiomycota</taxon>
        <taxon>Pucciniomycotina</taxon>
        <taxon>Pucciniomycetes</taxon>
        <taxon>Pucciniales</taxon>
        <taxon>Pucciniaceae</taxon>
        <taxon>Puccinia</taxon>
    </lineage>
</organism>
<dbReference type="AlphaFoldDB" id="A0A0L6UA09"/>
<accession>A0A0L6UA09</accession>
<feature type="signal peptide" evidence="1">
    <location>
        <begin position="1"/>
        <end position="20"/>
    </location>
</feature>
<dbReference type="EMBL" id="LAVV01013760">
    <property type="protein sequence ID" value="KNZ45331.1"/>
    <property type="molecule type" value="Genomic_DNA"/>
</dbReference>
<dbReference type="STRING" id="27349.A0A0L6UA09"/>
<protein>
    <submittedName>
        <fullName evidence="2">Uncharacterized protein</fullName>
    </submittedName>
</protein>
<dbReference type="OrthoDB" id="2506168at2759"/>
<dbReference type="Proteomes" id="UP000037035">
    <property type="component" value="Unassembled WGS sequence"/>
</dbReference>
<evidence type="ECO:0000313" key="3">
    <source>
        <dbReference type="Proteomes" id="UP000037035"/>
    </source>
</evidence>